<dbReference type="PROSITE" id="PS51068">
    <property type="entry name" value="FPG_CAT"/>
    <property type="match status" value="1"/>
</dbReference>
<dbReference type="AlphaFoldDB" id="A0A4U0U1K4"/>
<evidence type="ECO:0000256" key="9">
    <source>
        <dbReference type="ARBA" id="ARBA00023295"/>
    </source>
</evidence>
<evidence type="ECO:0000259" key="11">
    <source>
        <dbReference type="PROSITE" id="PS51068"/>
    </source>
</evidence>
<dbReference type="GO" id="GO:0003906">
    <property type="term" value="F:DNA-(apurinic or apyrimidinic site) endonuclease activity"/>
    <property type="evidence" value="ECO:0007669"/>
    <property type="project" value="InterPro"/>
</dbReference>
<dbReference type="GO" id="GO:0008270">
    <property type="term" value="F:zinc ion binding"/>
    <property type="evidence" value="ECO:0007669"/>
    <property type="project" value="InterPro"/>
</dbReference>
<dbReference type="Proteomes" id="UP000308549">
    <property type="component" value="Unassembled WGS sequence"/>
</dbReference>
<keyword evidence="3" id="KW-0227">DNA damage</keyword>
<keyword evidence="5" id="KW-0238">DNA-binding</keyword>
<dbReference type="InterPro" id="IPR015886">
    <property type="entry name" value="H2TH_FPG"/>
</dbReference>
<dbReference type="Pfam" id="PF01149">
    <property type="entry name" value="Fapy_DNA_glyco"/>
    <property type="match status" value="1"/>
</dbReference>
<dbReference type="Pfam" id="PF06831">
    <property type="entry name" value="H2TH"/>
    <property type="match status" value="1"/>
</dbReference>
<evidence type="ECO:0000256" key="3">
    <source>
        <dbReference type="ARBA" id="ARBA00022763"/>
    </source>
</evidence>
<feature type="domain" description="Formamidopyrimidine-DNA glycosylase catalytic" evidence="11">
    <location>
        <begin position="2"/>
        <end position="143"/>
    </location>
</feature>
<comment type="similarity">
    <text evidence="2">Belongs to the FPG family.</text>
</comment>
<dbReference type="PANTHER" id="PTHR22993">
    <property type="entry name" value="FORMAMIDOPYRIMIDINE-DNA GLYCOSYLASE"/>
    <property type="match status" value="1"/>
</dbReference>
<dbReference type="InterPro" id="IPR010979">
    <property type="entry name" value="Ribosomal_uS13-like_H2TH"/>
</dbReference>
<organism evidence="12 13">
    <name type="scientific">Salinomyces thailandicus</name>
    <dbReference type="NCBI Taxonomy" id="706561"/>
    <lineage>
        <taxon>Eukaryota</taxon>
        <taxon>Fungi</taxon>
        <taxon>Dikarya</taxon>
        <taxon>Ascomycota</taxon>
        <taxon>Pezizomycotina</taxon>
        <taxon>Dothideomycetes</taxon>
        <taxon>Dothideomycetidae</taxon>
        <taxon>Mycosphaerellales</taxon>
        <taxon>Teratosphaeriaceae</taxon>
        <taxon>Salinomyces</taxon>
    </lineage>
</organism>
<dbReference type="SMART" id="SM00898">
    <property type="entry name" value="Fapy_DNA_glyco"/>
    <property type="match status" value="1"/>
</dbReference>
<evidence type="ECO:0000256" key="6">
    <source>
        <dbReference type="ARBA" id="ARBA00023204"/>
    </source>
</evidence>
<evidence type="ECO:0000256" key="1">
    <source>
        <dbReference type="ARBA" id="ARBA00001668"/>
    </source>
</evidence>
<dbReference type="InterPro" id="IPR012319">
    <property type="entry name" value="FPG_cat"/>
</dbReference>
<keyword evidence="6" id="KW-0234">DNA repair</keyword>
<name>A0A4U0U1K4_9PEZI</name>
<keyword evidence="9" id="KW-0326">Glycosidase</keyword>
<dbReference type="GO" id="GO:0016829">
    <property type="term" value="F:lyase activity"/>
    <property type="evidence" value="ECO:0007669"/>
    <property type="project" value="UniProtKB-KW"/>
</dbReference>
<evidence type="ECO:0000313" key="13">
    <source>
        <dbReference type="Proteomes" id="UP000308549"/>
    </source>
</evidence>
<dbReference type="GO" id="GO:0006284">
    <property type="term" value="P:base-excision repair"/>
    <property type="evidence" value="ECO:0007669"/>
    <property type="project" value="InterPro"/>
</dbReference>
<dbReference type="SUPFAM" id="SSF81624">
    <property type="entry name" value="N-terminal domain of MutM-like DNA repair proteins"/>
    <property type="match status" value="1"/>
</dbReference>
<dbReference type="InterPro" id="IPR035937">
    <property type="entry name" value="FPG_N"/>
</dbReference>
<dbReference type="GO" id="GO:0005634">
    <property type="term" value="C:nucleus"/>
    <property type="evidence" value="ECO:0007669"/>
    <property type="project" value="TreeGrafter"/>
</dbReference>
<comment type="catalytic activity">
    <reaction evidence="1">
        <text>Hydrolysis of DNA containing ring-opened 7-methylguanine residues, releasing 2,6-diamino-4-hydroxy-5-(N-methyl)formamidopyrimidine.</text>
        <dbReference type="EC" id="3.2.2.23"/>
    </reaction>
</comment>
<evidence type="ECO:0000313" key="12">
    <source>
        <dbReference type="EMBL" id="TKA28728.1"/>
    </source>
</evidence>
<accession>A0A4U0U1K4</accession>
<dbReference type="Gene3D" id="3.20.190.10">
    <property type="entry name" value="MutM-like, N-terminal"/>
    <property type="match status" value="1"/>
</dbReference>
<evidence type="ECO:0000256" key="5">
    <source>
        <dbReference type="ARBA" id="ARBA00023125"/>
    </source>
</evidence>
<gene>
    <name evidence="12" type="ORF">B0A50_03056</name>
</gene>
<feature type="region of interest" description="Disordered" evidence="10">
    <location>
        <begin position="287"/>
        <end position="426"/>
    </location>
</feature>
<sequence length="426" mass="47539">MSKIGEVARVVHYLRKHLVGRTVSACEALNDDIVYGKVGTSADAFQKAVTGRRVTAADQQGKYFYLLFDRPPHAVMHFGMTGWMKFDAEDTHYYKQAKEKDGKEAEEWPPKYMKFMIKCGKEKIDGVAREAVEAAFVDARRLARIRLVDCQADEIRQHTPLKENGPDPVRDKDVVTIEWLSGLLGKKRVPVKALLLDQANLSGVGNWVADEVLYQARIHPEQYSNTFNDGQVKNLHEALMHVCTTAVETLSESSQFPETWLMKYRWDKGKKDGNVLPNGEKIQHLKVGGRTSAIVPSRQKKTAAVAGDVEEADEEGKDEKPAKARKRKSMDANEESDGAEEKPKTKKGRGRGKADAEAQPKEESRAAKRSSRGKKMDAKDEAHVHNGAEEDDPPTKPTKAKKGKANVPEQKPATPGTRRSARRKTS</sequence>
<keyword evidence="7" id="KW-0456">Lyase</keyword>
<feature type="compositionally biased region" description="Basic and acidic residues" evidence="10">
    <location>
        <begin position="352"/>
        <end position="366"/>
    </location>
</feature>
<dbReference type="SUPFAM" id="SSF46946">
    <property type="entry name" value="S13-like H2TH domain"/>
    <property type="match status" value="1"/>
</dbReference>
<reference evidence="12 13" key="1">
    <citation type="submission" date="2017-03" db="EMBL/GenBank/DDBJ databases">
        <title>Genomes of endolithic fungi from Antarctica.</title>
        <authorList>
            <person name="Coleine C."/>
            <person name="Masonjones S."/>
            <person name="Stajich J.E."/>
        </authorList>
    </citation>
    <scope>NUCLEOTIDE SEQUENCE [LARGE SCALE GENOMIC DNA]</scope>
    <source>
        <strain evidence="12 13">CCFEE 6315</strain>
    </source>
</reference>
<evidence type="ECO:0000256" key="7">
    <source>
        <dbReference type="ARBA" id="ARBA00023239"/>
    </source>
</evidence>
<comment type="caution">
    <text evidence="12">The sequence shown here is derived from an EMBL/GenBank/DDBJ whole genome shotgun (WGS) entry which is preliminary data.</text>
</comment>
<feature type="compositionally biased region" description="Basic and acidic residues" evidence="10">
    <location>
        <begin position="374"/>
        <end position="388"/>
    </location>
</feature>
<dbReference type="Gene3D" id="1.10.8.50">
    <property type="match status" value="1"/>
</dbReference>
<dbReference type="GO" id="GO:0003684">
    <property type="term" value="F:damaged DNA binding"/>
    <property type="evidence" value="ECO:0007669"/>
    <property type="project" value="InterPro"/>
</dbReference>
<evidence type="ECO:0000256" key="2">
    <source>
        <dbReference type="ARBA" id="ARBA00009409"/>
    </source>
</evidence>
<evidence type="ECO:0000256" key="10">
    <source>
        <dbReference type="SAM" id="MobiDB-lite"/>
    </source>
</evidence>
<dbReference type="PANTHER" id="PTHR22993:SF9">
    <property type="entry name" value="FORMAMIDOPYRIMIDINE-DNA GLYCOSYLASE"/>
    <property type="match status" value="1"/>
</dbReference>
<dbReference type="EMBL" id="NAJL01000017">
    <property type="protein sequence ID" value="TKA28728.1"/>
    <property type="molecule type" value="Genomic_DNA"/>
</dbReference>
<dbReference type="SMART" id="SM01232">
    <property type="entry name" value="H2TH"/>
    <property type="match status" value="1"/>
</dbReference>
<keyword evidence="13" id="KW-1185">Reference proteome</keyword>
<dbReference type="GO" id="GO:0008534">
    <property type="term" value="F:oxidized purine nucleobase lesion DNA N-glycosylase activity"/>
    <property type="evidence" value="ECO:0007669"/>
    <property type="project" value="UniProtKB-EC"/>
</dbReference>
<evidence type="ECO:0000256" key="8">
    <source>
        <dbReference type="ARBA" id="ARBA00023268"/>
    </source>
</evidence>
<dbReference type="FunFam" id="1.10.8.50:FF:000009">
    <property type="entry name" value="Formamidopyrimidine-DNA glycosylase"/>
    <property type="match status" value="1"/>
</dbReference>
<protein>
    <recommendedName>
        <fullName evidence="11">Formamidopyrimidine-DNA glycosylase catalytic domain-containing protein</fullName>
    </recommendedName>
</protein>
<evidence type="ECO:0000256" key="4">
    <source>
        <dbReference type="ARBA" id="ARBA00022801"/>
    </source>
</evidence>
<keyword evidence="8" id="KW-0511">Multifunctional enzyme</keyword>
<proteinExistence type="inferred from homology"/>
<keyword evidence="4" id="KW-0378">Hydrolase</keyword>
<dbReference type="OrthoDB" id="444592at2759"/>